<comment type="caution">
    <text evidence="2">The sequence shown here is derived from an EMBL/GenBank/DDBJ whole genome shotgun (WGS) entry which is preliminary data.</text>
</comment>
<dbReference type="EMBL" id="JACIDR010000001">
    <property type="protein sequence ID" value="MBB3972276.1"/>
    <property type="molecule type" value="Genomic_DNA"/>
</dbReference>
<evidence type="ECO:0000256" key="1">
    <source>
        <dbReference type="SAM" id="SignalP"/>
    </source>
</evidence>
<keyword evidence="1" id="KW-0732">Signal</keyword>
<feature type="chain" id="PRO_5031200632" description="Rap1a immunity protein domain-containing protein" evidence="1">
    <location>
        <begin position="21"/>
        <end position="113"/>
    </location>
</feature>
<reference evidence="2 3" key="1">
    <citation type="submission" date="2020-08" db="EMBL/GenBank/DDBJ databases">
        <title>Genomic Encyclopedia of Type Strains, Phase IV (KMG-IV): sequencing the most valuable type-strain genomes for metagenomic binning, comparative biology and taxonomic classification.</title>
        <authorList>
            <person name="Goeker M."/>
        </authorList>
    </citation>
    <scope>NUCLEOTIDE SEQUENCE [LARGE SCALE GENOMIC DNA]</scope>
    <source>
        <strain evidence="2 3">DSM 25481</strain>
    </source>
</reference>
<proteinExistence type="predicted"/>
<gene>
    <name evidence="2" type="ORF">GGR24_000909</name>
</gene>
<dbReference type="Proteomes" id="UP000528964">
    <property type="component" value="Unassembled WGS sequence"/>
</dbReference>
<evidence type="ECO:0000313" key="2">
    <source>
        <dbReference type="EMBL" id="MBB3972276.1"/>
    </source>
</evidence>
<dbReference type="AlphaFoldDB" id="A0A7W6CWD3"/>
<organism evidence="2 3">
    <name type="scientific">Hansschlegelia beijingensis</name>
    <dbReference type="NCBI Taxonomy" id="1133344"/>
    <lineage>
        <taxon>Bacteria</taxon>
        <taxon>Pseudomonadati</taxon>
        <taxon>Pseudomonadota</taxon>
        <taxon>Alphaproteobacteria</taxon>
        <taxon>Hyphomicrobiales</taxon>
        <taxon>Methylopilaceae</taxon>
        <taxon>Hansschlegelia</taxon>
    </lineage>
</organism>
<protein>
    <recommendedName>
        <fullName evidence="4">Rap1a immunity protein domain-containing protein</fullName>
    </recommendedName>
</protein>
<name>A0A7W6CWD3_9HYPH</name>
<evidence type="ECO:0000313" key="3">
    <source>
        <dbReference type="Proteomes" id="UP000528964"/>
    </source>
</evidence>
<sequence>MKKVAITAMVLALASPVMEAAAGSYVVWGVGSRRCGAWIDAQRTNQAKAEAYQSWVHGFVTGAGFAREGLKLKDVDVRPETLTKWVDEYCLANPLMTIERAAVGLLDHIAAEK</sequence>
<accession>A0A7W6CWD3</accession>
<feature type="signal peptide" evidence="1">
    <location>
        <begin position="1"/>
        <end position="20"/>
    </location>
</feature>
<evidence type="ECO:0008006" key="4">
    <source>
        <dbReference type="Google" id="ProtNLM"/>
    </source>
</evidence>
<dbReference type="RefSeq" id="WP_183394067.1">
    <property type="nucleotide sequence ID" value="NZ_JACIDR010000001.1"/>
</dbReference>
<keyword evidence="3" id="KW-1185">Reference proteome</keyword>